<proteinExistence type="predicted"/>
<dbReference type="InterPro" id="IPR001878">
    <property type="entry name" value="Znf_CCHC"/>
</dbReference>
<accession>A0ABQ5AVW7</accession>
<sequence>MGQKAGRLWNSGAGRDHRNRGQQSHSVPTLVPSKTRHRPRVILTLSAQCGNVRHPGECSSAEDGTCFKCGQAGHLQRDCKKNTGASSSGHADKKPDASGRVFALTQDQGCFYFSGAEPISKAPYRMAPIELKELKDQLQELLERGFIRPSVSPWGAPVLFVKKKDGSMRLCIGLPLFTQICRWVLTTGLTLTKYAKGCEVDFRFILDASRKVWVVYHAAWESDSYASRQLTYEGKSGNDSRHQSRRRDFSVIWNVWVIALCVSGTEWLSWASMRVETNLISQIKAAQKDDGEIWTIIQKFRQESEFLSAFSSYSYRSFHQCLAEEVPARCSFDYNGTPISNRIRSPQIEIHVSRLVSGIRFKNVGEPGQVQFGFSSRDRGQFRTYDSDTGGHVRSCALERTGKF</sequence>
<feature type="region of interest" description="Disordered" evidence="2">
    <location>
        <begin position="1"/>
        <end position="35"/>
    </location>
</feature>
<organism evidence="4 5">
    <name type="scientific">Tanacetum coccineum</name>
    <dbReference type="NCBI Taxonomy" id="301880"/>
    <lineage>
        <taxon>Eukaryota</taxon>
        <taxon>Viridiplantae</taxon>
        <taxon>Streptophyta</taxon>
        <taxon>Embryophyta</taxon>
        <taxon>Tracheophyta</taxon>
        <taxon>Spermatophyta</taxon>
        <taxon>Magnoliopsida</taxon>
        <taxon>eudicotyledons</taxon>
        <taxon>Gunneridae</taxon>
        <taxon>Pentapetalae</taxon>
        <taxon>asterids</taxon>
        <taxon>campanulids</taxon>
        <taxon>Asterales</taxon>
        <taxon>Asteraceae</taxon>
        <taxon>Asteroideae</taxon>
        <taxon>Anthemideae</taxon>
        <taxon>Anthemidinae</taxon>
        <taxon>Tanacetum</taxon>
    </lineage>
</organism>
<keyword evidence="1" id="KW-0479">Metal-binding</keyword>
<keyword evidence="4" id="KW-0548">Nucleotidyltransferase</keyword>
<name>A0ABQ5AVW7_9ASTR</name>
<dbReference type="SUPFAM" id="SSF56672">
    <property type="entry name" value="DNA/RNA polymerases"/>
    <property type="match status" value="1"/>
</dbReference>
<dbReference type="GO" id="GO:0003964">
    <property type="term" value="F:RNA-directed DNA polymerase activity"/>
    <property type="evidence" value="ECO:0007669"/>
    <property type="project" value="UniProtKB-KW"/>
</dbReference>
<keyword evidence="1" id="KW-0862">Zinc</keyword>
<gene>
    <name evidence="4" type="ORF">Tco_0839696</name>
</gene>
<dbReference type="SUPFAM" id="SSF57756">
    <property type="entry name" value="Retrovirus zinc finger-like domains"/>
    <property type="match status" value="1"/>
</dbReference>
<dbReference type="Pfam" id="PF00098">
    <property type="entry name" value="zf-CCHC"/>
    <property type="match status" value="1"/>
</dbReference>
<dbReference type="Gene3D" id="3.10.10.10">
    <property type="entry name" value="HIV Type 1 Reverse Transcriptase, subunit A, domain 1"/>
    <property type="match status" value="1"/>
</dbReference>
<dbReference type="InterPro" id="IPR032567">
    <property type="entry name" value="RTL1-rel"/>
</dbReference>
<evidence type="ECO:0000259" key="3">
    <source>
        <dbReference type="PROSITE" id="PS50158"/>
    </source>
</evidence>
<dbReference type="SMART" id="SM00343">
    <property type="entry name" value="ZnF_C2HC"/>
    <property type="match status" value="1"/>
</dbReference>
<dbReference type="PANTHER" id="PTHR15503">
    <property type="entry name" value="LDOC1 RELATED"/>
    <property type="match status" value="1"/>
</dbReference>
<dbReference type="Gene3D" id="4.10.60.10">
    <property type="entry name" value="Zinc finger, CCHC-type"/>
    <property type="match status" value="1"/>
</dbReference>
<reference evidence="4" key="1">
    <citation type="journal article" date="2022" name="Int. J. Mol. Sci.">
        <title>Draft Genome of Tanacetum Coccineum: Genomic Comparison of Closely Related Tanacetum-Family Plants.</title>
        <authorList>
            <person name="Yamashiro T."/>
            <person name="Shiraishi A."/>
            <person name="Nakayama K."/>
            <person name="Satake H."/>
        </authorList>
    </citation>
    <scope>NUCLEOTIDE SEQUENCE</scope>
</reference>
<reference evidence="4" key="2">
    <citation type="submission" date="2022-01" db="EMBL/GenBank/DDBJ databases">
        <authorList>
            <person name="Yamashiro T."/>
            <person name="Shiraishi A."/>
            <person name="Satake H."/>
            <person name="Nakayama K."/>
        </authorList>
    </citation>
    <scope>NUCLEOTIDE SEQUENCE</scope>
</reference>
<keyword evidence="1" id="KW-0863">Zinc-finger</keyword>
<dbReference type="PROSITE" id="PS50158">
    <property type="entry name" value="ZF_CCHC"/>
    <property type="match status" value="1"/>
</dbReference>
<keyword evidence="4" id="KW-0808">Transferase</keyword>
<evidence type="ECO:0000256" key="1">
    <source>
        <dbReference type="PROSITE-ProRule" id="PRU00047"/>
    </source>
</evidence>
<evidence type="ECO:0000313" key="4">
    <source>
        <dbReference type="EMBL" id="GJT05234.1"/>
    </source>
</evidence>
<comment type="caution">
    <text evidence="4">The sequence shown here is derived from an EMBL/GenBank/DDBJ whole genome shotgun (WGS) entry which is preliminary data.</text>
</comment>
<dbReference type="Proteomes" id="UP001151760">
    <property type="component" value="Unassembled WGS sequence"/>
</dbReference>
<feature type="domain" description="CCHC-type" evidence="3">
    <location>
        <begin position="66"/>
        <end position="81"/>
    </location>
</feature>
<dbReference type="PANTHER" id="PTHR15503:SF45">
    <property type="entry name" value="RNA-DIRECTED DNA POLYMERASE HOMOLOG"/>
    <property type="match status" value="1"/>
</dbReference>
<dbReference type="EMBL" id="BQNB010012570">
    <property type="protein sequence ID" value="GJT05234.1"/>
    <property type="molecule type" value="Genomic_DNA"/>
</dbReference>
<protein>
    <submittedName>
        <fullName evidence="4">Reverse transcriptase domain-containing protein</fullName>
    </submittedName>
</protein>
<keyword evidence="4" id="KW-0695">RNA-directed DNA polymerase</keyword>
<evidence type="ECO:0000313" key="5">
    <source>
        <dbReference type="Proteomes" id="UP001151760"/>
    </source>
</evidence>
<keyword evidence="5" id="KW-1185">Reference proteome</keyword>
<dbReference type="InterPro" id="IPR036875">
    <property type="entry name" value="Znf_CCHC_sf"/>
</dbReference>
<evidence type="ECO:0000256" key="2">
    <source>
        <dbReference type="SAM" id="MobiDB-lite"/>
    </source>
</evidence>
<dbReference type="InterPro" id="IPR043502">
    <property type="entry name" value="DNA/RNA_pol_sf"/>
</dbReference>